<dbReference type="InterPro" id="IPR009057">
    <property type="entry name" value="Homeodomain-like_sf"/>
</dbReference>
<organism evidence="5 6">
    <name type="scientific">Streptomyces kasugaensis</name>
    <dbReference type="NCBI Taxonomy" id="1946"/>
    <lineage>
        <taxon>Bacteria</taxon>
        <taxon>Bacillati</taxon>
        <taxon>Actinomycetota</taxon>
        <taxon>Actinomycetes</taxon>
        <taxon>Kitasatosporales</taxon>
        <taxon>Streptomycetaceae</taxon>
        <taxon>Streptomyces</taxon>
    </lineage>
</organism>
<keyword evidence="3" id="KW-0804">Transcription</keyword>
<feature type="domain" description="HTH araC/xylS-type" evidence="4">
    <location>
        <begin position="217"/>
        <end position="315"/>
    </location>
</feature>
<dbReference type="AlphaFoldDB" id="A0A4V2JHV5"/>
<dbReference type="Gene3D" id="3.40.50.880">
    <property type="match status" value="1"/>
</dbReference>
<dbReference type="InterPro" id="IPR029062">
    <property type="entry name" value="Class_I_gatase-like"/>
</dbReference>
<keyword evidence="2" id="KW-0238">DNA-binding</keyword>
<dbReference type="SUPFAM" id="SSF46689">
    <property type="entry name" value="Homeodomain-like"/>
    <property type="match status" value="2"/>
</dbReference>
<reference evidence="5 6" key="1">
    <citation type="submission" date="2019-02" db="EMBL/GenBank/DDBJ databases">
        <title>Draft Genome Sequence of Streptomyces sp. AM-2504, identified by 16S rRNA comparative analysis as a Streptomyces Kasugaensis strain.</title>
        <authorList>
            <person name="Napolioni V."/>
            <person name="Giuliodori A.M."/>
            <person name="Spurio R."/>
            <person name="Fabbretti A."/>
        </authorList>
    </citation>
    <scope>NUCLEOTIDE SEQUENCE [LARGE SCALE GENOMIC DNA]</scope>
    <source>
        <strain evidence="5 6">AM-2504</strain>
    </source>
</reference>
<dbReference type="PANTHER" id="PTHR43130">
    <property type="entry name" value="ARAC-FAMILY TRANSCRIPTIONAL REGULATOR"/>
    <property type="match status" value="1"/>
</dbReference>
<dbReference type="SMART" id="SM00342">
    <property type="entry name" value="HTH_ARAC"/>
    <property type="match status" value="1"/>
</dbReference>
<dbReference type="Pfam" id="PF01965">
    <property type="entry name" value="DJ-1_PfpI"/>
    <property type="match status" value="1"/>
</dbReference>
<dbReference type="InterPro" id="IPR002818">
    <property type="entry name" value="DJ-1/PfpI"/>
</dbReference>
<dbReference type="GO" id="GO:0003700">
    <property type="term" value="F:DNA-binding transcription factor activity"/>
    <property type="evidence" value="ECO:0007669"/>
    <property type="project" value="InterPro"/>
</dbReference>
<evidence type="ECO:0000256" key="3">
    <source>
        <dbReference type="ARBA" id="ARBA00023163"/>
    </source>
</evidence>
<gene>
    <name evidence="5" type="ORF">EYS09_29805</name>
</gene>
<protein>
    <submittedName>
        <fullName evidence="5">Helix-turn-helix domain-containing protein</fullName>
    </submittedName>
</protein>
<evidence type="ECO:0000256" key="2">
    <source>
        <dbReference type="ARBA" id="ARBA00023125"/>
    </source>
</evidence>
<proteinExistence type="predicted"/>
<evidence type="ECO:0000313" key="5">
    <source>
        <dbReference type="EMBL" id="TBO56081.1"/>
    </source>
</evidence>
<dbReference type="Gene3D" id="1.10.10.60">
    <property type="entry name" value="Homeodomain-like"/>
    <property type="match status" value="1"/>
</dbReference>
<keyword evidence="6" id="KW-1185">Reference proteome</keyword>
<dbReference type="SUPFAM" id="SSF52317">
    <property type="entry name" value="Class I glutamine amidotransferase-like"/>
    <property type="match status" value="1"/>
</dbReference>
<evidence type="ECO:0000259" key="4">
    <source>
        <dbReference type="PROSITE" id="PS01124"/>
    </source>
</evidence>
<dbReference type="InterPro" id="IPR018062">
    <property type="entry name" value="HTH_AraC-typ_CS"/>
</dbReference>
<dbReference type="Proteomes" id="UP000292452">
    <property type="component" value="Unassembled WGS sequence"/>
</dbReference>
<evidence type="ECO:0000313" key="6">
    <source>
        <dbReference type="Proteomes" id="UP000292452"/>
    </source>
</evidence>
<sequence>MHTVAVLAPDGVSGFDLSAACQVFASARLPDGSAAYEVRVCAAGDATSFAAGVPCYQLRAPYGMADASDADTIVVPGIGDSAAEPPAELLALLRAAAGRGARVVSICTGAFVLAAAGLLDGLRATTHWALAGRLAERYPRIEVDPSVLFVDNGRLLTAAGAAAGLDMCLHLVRADHGARVAAETARLVVMPLQRGGGQAQFIAQAMPEGGDAGVNLQPVLEWMQRNVHRALTLDEIAHQAHLSVRSLNRRFRAQTGTTPVQWFLRARIHHARALLESTDLPVEQVAAASGFRSPVTLRLHFRRQVGTSPVGYRTAFRPPAPQPPA</sequence>
<comment type="caution">
    <text evidence="5">The sequence shown here is derived from an EMBL/GenBank/DDBJ whole genome shotgun (WGS) entry which is preliminary data.</text>
</comment>
<dbReference type="PROSITE" id="PS00041">
    <property type="entry name" value="HTH_ARAC_FAMILY_1"/>
    <property type="match status" value="1"/>
</dbReference>
<dbReference type="PROSITE" id="PS01124">
    <property type="entry name" value="HTH_ARAC_FAMILY_2"/>
    <property type="match status" value="1"/>
</dbReference>
<dbReference type="InterPro" id="IPR052158">
    <property type="entry name" value="INH-QAR"/>
</dbReference>
<dbReference type="EMBL" id="SIXH01000391">
    <property type="protein sequence ID" value="TBO56081.1"/>
    <property type="molecule type" value="Genomic_DNA"/>
</dbReference>
<dbReference type="RefSeq" id="WP_131125540.1">
    <property type="nucleotide sequence ID" value="NZ_SIXH01000391.1"/>
</dbReference>
<dbReference type="GO" id="GO:0043565">
    <property type="term" value="F:sequence-specific DNA binding"/>
    <property type="evidence" value="ECO:0007669"/>
    <property type="project" value="InterPro"/>
</dbReference>
<dbReference type="CDD" id="cd03137">
    <property type="entry name" value="GATase1_AraC_1"/>
    <property type="match status" value="1"/>
</dbReference>
<name>A0A4V2JHV5_STRKA</name>
<dbReference type="PANTHER" id="PTHR43130:SF3">
    <property type="entry name" value="HTH-TYPE TRANSCRIPTIONAL REGULATOR RV1931C"/>
    <property type="match status" value="1"/>
</dbReference>
<keyword evidence="1" id="KW-0805">Transcription regulation</keyword>
<evidence type="ECO:0000256" key="1">
    <source>
        <dbReference type="ARBA" id="ARBA00023015"/>
    </source>
</evidence>
<dbReference type="Pfam" id="PF12833">
    <property type="entry name" value="HTH_18"/>
    <property type="match status" value="1"/>
</dbReference>
<accession>A0A4V2JHV5</accession>
<dbReference type="InterPro" id="IPR018060">
    <property type="entry name" value="HTH_AraC"/>
</dbReference>